<feature type="transmembrane region" description="Helical" evidence="5">
    <location>
        <begin position="299"/>
        <end position="322"/>
    </location>
</feature>
<feature type="transmembrane region" description="Helical" evidence="5">
    <location>
        <begin position="178"/>
        <end position="198"/>
    </location>
</feature>
<feature type="transmembrane region" description="Helical" evidence="5">
    <location>
        <begin position="334"/>
        <end position="353"/>
    </location>
</feature>
<protein>
    <submittedName>
        <fullName evidence="6">Flippase</fullName>
    </submittedName>
</protein>
<dbReference type="PANTHER" id="PTHR43424">
    <property type="entry name" value="LOCUS PUTATIVE PROTEIN 1-RELATED"/>
    <property type="match status" value="1"/>
</dbReference>
<dbReference type="InterPro" id="IPR002797">
    <property type="entry name" value="Polysacc_synth"/>
</dbReference>
<evidence type="ECO:0000256" key="4">
    <source>
        <dbReference type="ARBA" id="ARBA00023136"/>
    </source>
</evidence>
<feature type="transmembrane region" description="Helical" evidence="5">
    <location>
        <begin position="85"/>
        <end position="112"/>
    </location>
</feature>
<feature type="transmembrane region" description="Helical" evidence="5">
    <location>
        <begin position="388"/>
        <end position="409"/>
    </location>
</feature>
<name>A0A6N7XIW5_9FIRM</name>
<proteinExistence type="predicted"/>
<feature type="transmembrane region" description="Helical" evidence="5">
    <location>
        <begin position="118"/>
        <end position="138"/>
    </location>
</feature>
<evidence type="ECO:0000256" key="3">
    <source>
        <dbReference type="ARBA" id="ARBA00022989"/>
    </source>
</evidence>
<gene>
    <name evidence="6" type="ORF">FYJ65_07500</name>
</gene>
<comment type="subcellular location">
    <subcellularLocation>
        <location evidence="1">Membrane</location>
        <topology evidence="1">Multi-pass membrane protein</topology>
    </subcellularLocation>
</comment>
<keyword evidence="4 5" id="KW-0472">Membrane</keyword>
<accession>A0A6N7XIW5</accession>
<dbReference type="AlphaFoldDB" id="A0A6N7XIW5"/>
<sequence>MLEQIKRFLTNKFFQNTSWMVFAQIYQMVISLFIGVISARYLGPSNYGTINYAASYISFFTIFCALGLEGIVVREIISKREQEGIILGSGIIMRLIAGVLSMVAVCIIVYFLNPDDHILLVVTFLQSIILPFNAFNLIDMWYQSNLNSKVSTIIRCISYTVMSLYKVFLLITGKSVEWFAFSTALDSLLIAIMFIIMYRKQGKRKLEFDLQTSKQLLRKSYHLIISTMMAVLYSQMDRVMIGKMMTQTDVGYYTAAATICNMWVFIPQAFTNSARPVIMEVQEHNKSLYVKRLKQLSGFIFWIGVLFSIAFTVLADFIILVLYGNAYMMAKGPLVILIWSTVFSSLSYPRSIWMICENKQNYTKHILIWGVIINLILNYYGIKYYGIIGAAVATLFTEMVTCLIAPTFYKETRIYVRYLIESFIGKGILK</sequence>
<dbReference type="Proteomes" id="UP000469424">
    <property type="component" value="Unassembled WGS sequence"/>
</dbReference>
<dbReference type="GO" id="GO:0016020">
    <property type="term" value="C:membrane"/>
    <property type="evidence" value="ECO:0007669"/>
    <property type="project" value="UniProtKB-SubCell"/>
</dbReference>
<dbReference type="CDD" id="cd13128">
    <property type="entry name" value="MATE_Wzx_like"/>
    <property type="match status" value="1"/>
</dbReference>
<feature type="transmembrane region" description="Helical" evidence="5">
    <location>
        <begin position="251"/>
        <end position="270"/>
    </location>
</feature>
<evidence type="ECO:0000256" key="2">
    <source>
        <dbReference type="ARBA" id="ARBA00022692"/>
    </source>
</evidence>
<feature type="transmembrane region" description="Helical" evidence="5">
    <location>
        <begin position="53"/>
        <end position="73"/>
    </location>
</feature>
<evidence type="ECO:0000313" key="6">
    <source>
        <dbReference type="EMBL" id="MST71158.1"/>
    </source>
</evidence>
<keyword evidence="3 5" id="KW-1133">Transmembrane helix</keyword>
<organism evidence="6 7">
    <name type="scientific">Mogibacterium kristiansenii</name>
    <dbReference type="NCBI Taxonomy" id="2606708"/>
    <lineage>
        <taxon>Bacteria</taxon>
        <taxon>Bacillati</taxon>
        <taxon>Bacillota</taxon>
        <taxon>Clostridia</taxon>
        <taxon>Peptostreptococcales</taxon>
        <taxon>Anaerovoracaceae</taxon>
        <taxon>Mogibacterium</taxon>
    </lineage>
</organism>
<dbReference type="Pfam" id="PF01943">
    <property type="entry name" value="Polysacc_synt"/>
    <property type="match status" value="1"/>
</dbReference>
<dbReference type="RefSeq" id="WP_154554719.1">
    <property type="nucleotide sequence ID" value="NZ_VUNA01000015.1"/>
</dbReference>
<keyword evidence="7" id="KW-1185">Reference proteome</keyword>
<evidence type="ECO:0000313" key="7">
    <source>
        <dbReference type="Proteomes" id="UP000469424"/>
    </source>
</evidence>
<evidence type="ECO:0000256" key="1">
    <source>
        <dbReference type="ARBA" id="ARBA00004141"/>
    </source>
</evidence>
<dbReference type="PANTHER" id="PTHR43424:SF1">
    <property type="entry name" value="LOCUS PUTATIVE PROTEIN 1-RELATED"/>
    <property type="match status" value="1"/>
</dbReference>
<feature type="transmembrane region" description="Helical" evidence="5">
    <location>
        <begin position="365"/>
        <end position="382"/>
    </location>
</feature>
<feature type="transmembrane region" description="Helical" evidence="5">
    <location>
        <begin position="150"/>
        <end position="172"/>
    </location>
</feature>
<feature type="transmembrane region" description="Helical" evidence="5">
    <location>
        <begin position="21"/>
        <end position="41"/>
    </location>
</feature>
<evidence type="ECO:0000256" key="5">
    <source>
        <dbReference type="SAM" id="Phobius"/>
    </source>
</evidence>
<comment type="caution">
    <text evidence="6">The sequence shown here is derived from an EMBL/GenBank/DDBJ whole genome shotgun (WGS) entry which is preliminary data.</text>
</comment>
<dbReference type="InterPro" id="IPR052556">
    <property type="entry name" value="PolySynth_Transporter"/>
</dbReference>
<keyword evidence="2 5" id="KW-0812">Transmembrane</keyword>
<dbReference type="EMBL" id="VUNA01000015">
    <property type="protein sequence ID" value="MST71158.1"/>
    <property type="molecule type" value="Genomic_DNA"/>
</dbReference>
<reference evidence="6 7" key="1">
    <citation type="submission" date="2019-08" db="EMBL/GenBank/DDBJ databases">
        <title>In-depth cultivation of the pig gut microbiome towards novel bacterial diversity and tailored functional studies.</title>
        <authorList>
            <person name="Wylensek D."/>
            <person name="Hitch T.C.A."/>
            <person name="Clavel T."/>
        </authorList>
    </citation>
    <scope>NUCLEOTIDE SEQUENCE [LARGE SCALE GENOMIC DNA]</scope>
    <source>
        <strain evidence="6 7">WCA-MUC-591-APC-4B</strain>
    </source>
</reference>
<feature type="transmembrane region" description="Helical" evidence="5">
    <location>
        <begin position="219"/>
        <end position="236"/>
    </location>
</feature>